<evidence type="ECO:0000313" key="3">
    <source>
        <dbReference type="Proteomes" id="UP001056426"/>
    </source>
</evidence>
<evidence type="ECO:0000256" key="1">
    <source>
        <dbReference type="SAM" id="SignalP"/>
    </source>
</evidence>
<organism evidence="2 3">
    <name type="scientific">Xiashengella succiniciproducens</name>
    <dbReference type="NCBI Taxonomy" id="2949635"/>
    <lineage>
        <taxon>Bacteria</taxon>
        <taxon>Pseudomonadati</taxon>
        <taxon>Bacteroidota</taxon>
        <taxon>Bacteroidia</taxon>
        <taxon>Marinilabiliales</taxon>
        <taxon>Marinilabiliaceae</taxon>
        <taxon>Xiashengella</taxon>
    </lineage>
</organism>
<evidence type="ECO:0000313" key="2">
    <source>
        <dbReference type="EMBL" id="URW80358.1"/>
    </source>
</evidence>
<dbReference type="AlphaFoldDB" id="A0A9J6ZRY4"/>
<keyword evidence="3" id="KW-1185">Reference proteome</keyword>
<keyword evidence="1" id="KW-0732">Signal</keyword>
<gene>
    <name evidence="2" type="ORF">M9189_03190</name>
</gene>
<reference evidence="2" key="2">
    <citation type="submission" date="2022-06" db="EMBL/GenBank/DDBJ databases">
        <title>Xiashengella guii gen. nov. sp. nov., a bacterium isolated form anaerobic digestion tank.</title>
        <authorList>
            <person name="Huang H."/>
        </authorList>
    </citation>
    <scope>NUCLEOTIDE SEQUENCE</scope>
    <source>
        <strain evidence="2">Ai-910</strain>
    </source>
</reference>
<name>A0A9J6ZRY4_9BACT</name>
<accession>A0A9J6ZRY4</accession>
<feature type="chain" id="PRO_5039953705" evidence="1">
    <location>
        <begin position="22"/>
        <end position="156"/>
    </location>
</feature>
<proteinExistence type="predicted"/>
<reference evidence="2" key="1">
    <citation type="submission" date="2022-05" db="EMBL/GenBank/DDBJ databases">
        <authorList>
            <person name="Sun X."/>
        </authorList>
    </citation>
    <scope>NUCLEOTIDE SEQUENCE</scope>
    <source>
        <strain evidence="2">Ai-910</strain>
    </source>
</reference>
<sequence>MKKKIVFAVATGFFAVATVFNMNLLQSNKAGDVSLDAIAVMAQAQKEIEEDKKEDIYHKGTTGTNWKTYTVDCELGPSISVTEERYGGSHSSSFGASVPIPGTPVSVSANRSTSAYYHKQTTNRQPIPPKTIIKDVCGSGVGFCLESAPKSGNPCS</sequence>
<feature type="signal peptide" evidence="1">
    <location>
        <begin position="1"/>
        <end position="21"/>
    </location>
</feature>
<dbReference type="RefSeq" id="WP_250724504.1">
    <property type="nucleotide sequence ID" value="NZ_CP098400.1"/>
</dbReference>
<protein>
    <submittedName>
        <fullName evidence="2">Uncharacterized protein</fullName>
    </submittedName>
</protein>
<dbReference type="Proteomes" id="UP001056426">
    <property type="component" value="Chromosome"/>
</dbReference>
<dbReference type="KEGG" id="alkq:M9189_03190"/>
<dbReference type="EMBL" id="CP098400">
    <property type="protein sequence ID" value="URW80358.1"/>
    <property type="molecule type" value="Genomic_DNA"/>
</dbReference>